<keyword evidence="3" id="KW-1185">Reference proteome</keyword>
<dbReference type="InterPro" id="IPR031339">
    <property type="entry name" value="DUF4942"/>
</dbReference>
<keyword evidence="2" id="KW-0614">Plasmid</keyword>
<proteinExistence type="predicted"/>
<dbReference type="Gene3D" id="3.40.50.150">
    <property type="entry name" value="Vaccinia Virus protein VP39"/>
    <property type="match status" value="1"/>
</dbReference>
<sequence length="584" mass="66359">MNDFQFYPTPKSLADRAWAKFKNEFVRVLEPSAGHGDLAKAAPCKYHSWSRDVPIDCIEIDLDKHPVLREEGFKVVGVDFLKFSAGAHYSHIIMNPPFAQGAAHVLKAWDILWDGEIVAIINAETVRNPFCRDRQRLAALIEKHGEVEFIEGAFSTPEAERQADVDVALVYLRKEADASELADAVLEDLIRDQTRGEDLAEDCQDDQELCLPNSVIENAVLAFNAAVESARKAVLAEARASRYAKRLGDTLSQRRGDAPSDYSTPITADSVRNDLAKRYDNLKDRAWAGILSSTQVLSRTSTNVQREIESRFEEIKALEFTAENIYGFLLGLAQNQGQIQIDMACEVFDTITRYHSDNTVFYMGWKSNDKHRTAGMRIKTTRFILPGHSDHGFRMSLPWESRRLLADFDRVFAMLDGKMESPIGLVDVFSRHYQRLKHGERLSSSYFDVRYYPGIGTIHFFPRDKKLIERLNLLVGRHRQWLPPQETRVSKDFWLQYEQAEKFDKAIRSQVKTLFREQAPRRSPHPLHAYGEAGEGGDEARAWLGQAIGLHLEAKGLNVQAMLETMPEPSVAALEMLDIFDLID</sequence>
<name>A0ABN6GEZ2_9GAMM</name>
<reference evidence="2 3" key="1">
    <citation type="submission" date="2021-04" db="EMBL/GenBank/DDBJ databases">
        <title>Complete genome sequencing of Allochromatium tepidum strain NZ.</title>
        <authorList>
            <person name="Tsukatani Y."/>
            <person name="Mori H."/>
        </authorList>
    </citation>
    <scope>NUCLEOTIDE SEQUENCE [LARGE SCALE GENOMIC DNA]</scope>
    <source>
        <strain evidence="2 3">NZ</strain>
        <plasmid evidence="2 3">pAt1</plasmid>
    </source>
</reference>
<dbReference type="Pfam" id="PF13708">
    <property type="entry name" value="DUF4942"/>
    <property type="match status" value="1"/>
</dbReference>
<organism evidence="2 3">
    <name type="scientific">Allochromatium tepidum</name>
    <dbReference type="NCBI Taxonomy" id="553982"/>
    <lineage>
        <taxon>Bacteria</taxon>
        <taxon>Pseudomonadati</taxon>
        <taxon>Pseudomonadota</taxon>
        <taxon>Gammaproteobacteria</taxon>
        <taxon>Chromatiales</taxon>
        <taxon>Chromatiaceae</taxon>
        <taxon>Allochromatium</taxon>
    </lineage>
</organism>
<evidence type="ECO:0000313" key="2">
    <source>
        <dbReference type="EMBL" id="BCU08490.1"/>
    </source>
</evidence>
<gene>
    <name evidence="2" type="ORF">Atep_31670</name>
</gene>
<dbReference type="RefSeq" id="WP_236786857.1">
    <property type="nucleotide sequence ID" value="NZ_AP024564.1"/>
</dbReference>
<evidence type="ECO:0000313" key="3">
    <source>
        <dbReference type="Proteomes" id="UP000680679"/>
    </source>
</evidence>
<dbReference type="Proteomes" id="UP000680679">
    <property type="component" value="Plasmid pAt1"/>
</dbReference>
<geneLocation type="plasmid" evidence="2 3">
    <name>pAt1</name>
</geneLocation>
<feature type="domain" description="DUF4942" evidence="1">
    <location>
        <begin position="281"/>
        <end position="480"/>
    </location>
</feature>
<evidence type="ECO:0000259" key="1">
    <source>
        <dbReference type="Pfam" id="PF13708"/>
    </source>
</evidence>
<dbReference type="InterPro" id="IPR029063">
    <property type="entry name" value="SAM-dependent_MTases_sf"/>
</dbReference>
<accession>A0ABN6GEZ2</accession>
<dbReference type="SUPFAM" id="SSF53335">
    <property type="entry name" value="S-adenosyl-L-methionine-dependent methyltransferases"/>
    <property type="match status" value="1"/>
</dbReference>
<dbReference type="EMBL" id="AP024564">
    <property type="protein sequence ID" value="BCU08490.1"/>
    <property type="molecule type" value="Genomic_DNA"/>
</dbReference>
<protein>
    <recommendedName>
        <fullName evidence="1">DUF4942 domain-containing protein</fullName>
    </recommendedName>
</protein>